<evidence type="ECO:0000256" key="2">
    <source>
        <dbReference type="ARBA" id="ARBA00022679"/>
    </source>
</evidence>
<evidence type="ECO:0000313" key="3">
    <source>
        <dbReference type="EMBL" id="RDU59780.1"/>
    </source>
</evidence>
<evidence type="ECO:0000256" key="1">
    <source>
        <dbReference type="ARBA" id="ARBA00022603"/>
    </source>
</evidence>
<keyword evidence="2 3" id="KW-0808">Transferase</keyword>
<proteinExistence type="predicted"/>
<dbReference type="PANTHER" id="PTHR43542:SF1">
    <property type="entry name" value="METHYLTRANSFERASE"/>
    <property type="match status" value="1"/>
</dbReference>
<dbReference type="AlphaFoldDB" id="A0A3D8I3N0"/>
<keyword evidence="4" id="KW-1185">Reference proteome</keyword>
<dbReference type="Proteomes" id="UP000256379">
    <property type="component" value="Unassembled WGS sequence"/>
</dbReference>
<reference evidence="3 4" key="1">
    <citation type="submission" date="2018-04" db="EMBL/GenBank/DDBJ databases">
        <title>Novel Campyloabacter and Helicobacter Species and Strains.</title>
        <authorList>
            <person name="Mannion A.J."/>
            <person name="Shen Z."/>
            <person name="Fox J.G."/>
        </authorList>
    </citation>
    <scope>NUCLEOTIDE SEQUENCE [LARGE SCALE GENOMIC DNA]</scope>
    <source>
        <strain evidence="3 4">MIT 17-337</strain>
    </source>
</reference>
<organism evidence="3 4">
    <name type="scientific">Helicobacter didelphidarum</name>
    <dbReference type="NCBI Taxonomy" id="2040648"/>
    <lineage>
        <taxon>Bacteria</taxon>
        <taxon>Pseudomonadati</taxon>
        <taxon>Campylobacterota</taxon>
        <taxon>Epsilonproteobacteria</taxon>
        <taxon>Campylobacterales</taxon>
        <taxon>Helicobacteraceae</taxon>
        <taxon>Helicobacter</taxon>
    </lineage>
</organism>
<name>A0A3D8I3N0_9HELI</name>
<dbReference type="InterPro" id="IPR004398">
    <property type="entry name" value="RNA_MeTrfase_RsmD"/>
</dbReference>
<dbReference type="Gene3D" id="3.40.50.150">
    <property type="entry name" value="Vaccinia Virus protein VP39"/>
    <property type="match status" value="1"/>
</dbReference>
<dbReference type="EMBL" id="NXLQ01000115">
    <property type="protein sequence ID" value="RDU59780.1"/>
    <property type="molecule type" value="Genomic_DNA"/>
</dbReference>
<evidence type="ECO:0000313" key="4">
    <source>
        <dbReference type="Proteomes" id="UP000256379"/>
    </source>
</evidence>
<accession>A0A3D8I3N0</accession>
<dbReference type="OrthoDB" id="9803017at2"/>
<dbReference type="GO" id="GO:0008168">
    <property type="term" value="F:methyltransferase activity"/>
    <property type="evidence" value="ECO:0007669"/>
    <property type="project" value="UniProtKB-KW"/>
</dbReference>
<dbReference type="Pfam" id="PF03602">
    <property type="entry name" value="Cons_hypoth95"/>
    <property type="match status" value="1"/>
</dbReference>
<gene>
    <name evidence="3" type="ORF">CQA53_11255</name>
</gene>
<comment type="caution">
    <text evidence="3">The sequence shown here is derived from an EMBL/GenBank/DDBJ whole genome shotgun (WGS) entry which is preliminary data.</text>
</comment>
<protein>
    <submittedName>
        <fullName evidence="3">Adenine methyltransferase</fullName>
    </submittedName>
</protein>
<dbReference type="PANTHER" id="PTHR43542">
    <property type="entry name" value="METHYLTRANSFERASE"/>
    <property type="match status" value="1"/>
</dbReference>
<dbReference type="GO" id="GO:0031167">
    <property type="term" value="P:rRNA methylation"/>
    <property type="evidence" value="ECO:0007669"/>
    <property type="project" value="InterPro"/>
</dbReference>
<sequence>MKTNVTQTEKQKKESFSISRGKYKGLKLLLESNATTRPTKALVKKSFFDTLQNVLQDTIFIECFAGSGQMGFEALSMGAKKVMFFEKDSRAFSNLLHNARLLEMKIQKNAKQMPYNNMQAHIMNHIQKNKTLKTYNTQQHHKIYPMRLGNDVPNILGNNSMQYYLTESLQLYCKDFFYSLPVLESCIRVCDKYKTKSHKIIDNKKKNKDSQTKTAIIPELFCYKEENSKQYKSPFTQQNRIILYIDPPFSCRDGFHDIYQKTSHFIQSFSESLSQSVDIITIEMMSNTQIDERIGIFHLQKLKKFGKTSLAYFTKD</sequence>
<keyword evidence="1 3" id="KW-0489">Methyltransferase</keyword>
<dbReference type="InterPro" id="IPR029063">
    <property type="entry name" value="SAM-dependent_MTases_sf"/>
</dbReference>
<dbReference type="SUPFAM" id="SSF53335">
    <property type="entry name" value="S-adenosyl-L-methionine-dependent methyltransferases"/>
    <property type="match status" value="1"/>
</dbReference>